<feature type="non-terminal residue" evidence="2">
    <location>
        <position position="52"/>
    </location>
</feature>
<protein>
    <submittedName>
        <fullName evidence="2">Uncharacterized protein</fullName>
    </submittedName>
</protein>
<feature type="non-terminal residue" evidence="2">
    <location>
        <position position="1"/>
    </location>
</feature>
<dbReference type="AlphaFoldDB" id="A0A6J4L3M6"/>
<evidence type="ECO:0000313" key="2">
    <source>
        <dbReference type="EMBL" id="CAA9318408.1"/>
    </source>
</evidence>
<sequence length="52" mass="5390">RPPARPVHPPARRAAGGPRCVACGHRAPYASGGPAPRRLPPDEGPPGGHRRV</sequence>
<dbReference type="EMBL" id="CADCUG010000023">
    <property type="protein sequence ID" value="CAA9318408.1"/>
    <property type="molecule type" value="Genomic_DNA"/>
</dbReference>
<accession>A0A6J4L3M6</accession>
<gene>
    <name evidence="2" type="ORF">AVDCRST_MAG29-266</name>
</gene>
<reference evidence="2" key="1">
    <citation type="submission" date="2020-02" db="EMBL/GenBank/DDBJ databases">
        <authorList>
            <person name="Meier V. D."/>
        </authorList>
    </citation>
    <scope>NUCLEOTIDE SEQUENCE</scope>
    <source>
        <strain evidence="2">AVDCRST_MAG29</strain>
    </source>
</reference>
<organism evidence="2">
    <name type="scientific">uncultured Nocardioidaceae bacterium</name>
    <dbReference type="NCBI Taxonomy" id="253824"/>
    <lineage>
        <taxon>Bacteria</taxon>
        <taxon>Bacillati</taxon>
        <taxon>Actinomycetota</taxon>
        <taxon>Actinomycetes</taxon>
        <taxon>Propionibacteriales</taxon>
        <taxon>Nocardioidaceae</taxon>
        <taxon>environmental samples</taxon>
    </lineage>
</organism>
<feature type="region of interest" description="Disordered" evidence="1">
    <location>
        <begin position="25"/>
        <end position="52"/>
    </location>
</feature>
<proteinExistence type="predicted"/>
<evidence type="ECO:0000256" key="1">
    <source>
        <dbReference type="SAM" id="MobiDB-lite"/>
    </source>
</evidence>
<name>A0A6J4L3M6_9ACTN</name>
<feature type="region of interest" description="Disordered" evidence="1">
    <location>
        <begin position="1"/>
        <end position="20"/>
    </location>
</feature>